<keyword evidence="2" id="KW-1185">Reference proteome</keyword>
<accession>A0ABQ0JN50</accession>
<reference evidence="2" key="1">
    <citation type="submission" date="2014-09" db="EMBL/GenBank/DDBJ databases">
        <title>Vibrio variabilis JCM 19239. (C206) whole genome shotgun sequence.</title>
        <authorList>
            <person name="Sawabe T."/>
            <person name="Meirelles P."/>
            <person name="Nakanishi M."/>
            <person name="Sayaka M."/>
            <person name="Hattori M."/>
            <person name="Ohkuma M."/>
        </authorList>
    </citation>
    <scope>NUCLEOTIDE SEQUENCE [LARGE SCALE GENOMIC DNA]</scope>
    <source>
        <strain evidence="2">JCM 19239</strain>
    </source>
</reference>
<proteinExistence type="predicted"/>
<evidence type="ECO:0000313" key="2">
    <source>
        <dbReference type="Proteomes" id="UP000029223"/>
    </source>
</evidence>
<dbReference type="Proteomes" id="UP000029223">
    <property type="component" value="Unassembled WGS sequence"/>
</dbReference>
<name>A0ABQ0JN50_9VIBR</name>
<dbReference type="EMBL" id="BBMS01000086">
    <property type="protein sequence ID" value="GAL30194.1"/>
    <property type="molecule type" value="Genomic_DNA"/>
</dbReference>
<protein>
    <submittedName>
        <fullName evidence="1">Uncharacterized protein</fullName>
    </submittedName>
</protein>
<gene>
    <name evidence="1" type="ORF">JCM19239_6827</name>
</gene>
<organism evidence="1 2">
    <name type="scientific">Vibrio variabilis</name>
    <dbReference type="NCBI Taxonomy" id="990271"/>
    <lineage>
        <taxon>Bacteria</taxon>
        <taxon>Pseudomonadati</taxon>
        <taxon>Pseudomonadota</taxon>
        <taxon>Gammaproteobacteria</taxon>
        <taxon>Vibrionales</taxon>
        <taxon>Vibrionaceae</taxon>
        <taxon>Vibrio</taxon>
    </lineage>
</organism>
<comment type="caution">
    <text evidence="1">The sequence shown here is derived from an EMBL/GenBank/DDBJ whole genome shotgun (WGS) entry which is preliminary data.</text>
</comment>
<sequence>MSLPLGVNAFTSELFIFEEYETGAEWSENASAERNRG</sequence>
<evidence type="ECO:0000313" key="1">
    <source>
        <dbReference type="EMBL" id="GAL30194.1"/>
    </source>
</evidence>